<evidence type="ECO:0000256" key="1">
    <source>
        <dbReference type="ARBA" id="ARBA00004141"/>
    </source>
</evidence>
<evidence type="ECO:0000259" key="15">
    <source>
        <dbReference type="Pfam" id="PF22776"/>
    </source>
</evidence>
<evidence type="ECO:0000256" key="6">
    <source>
        <dbReference type="ARBA" id="ARBA00022692"/>
    </source>
</evidence>
<name>H0E842_9ACTN</name>
<comment type="caution">
    <text evidence="16">The sequence shown here is derived from an EMBL/GenBank/DDBJ whole genome shotgun (WGS) entry which is preliminary data.</text>
</comment>
<dbReference type="RefSeq" id="WP_007576612.1">
    <property type="nucleotide sequence ID" value="NZ_AGUD01000239.1"/>
</dbReference>
<reference evidence="16 17" key="1">
    <citation type="journal article" date="2013" name="Biodegradation">
        <title>Quantitative proteomic analysis of ibuprofen-degrading Patulibacter sp. strain I11.</title>
        <authorList>
            <person name="Almeida B."/>
            <person name="Kjeldal H."/>
            <person name="Lolas I."/>
            <person name="Knudsen A.D."/>
            <person name="Carvalho G."/>
            <person name="Nielsen K.L."/>
            <person name="Barreto Crespo M.T."/>
            <person name="Stensballe A."/>
            <person name="Nielsen J.L."/>
        </authorList>
    </citation>
    <scope>NUCLEOTIDE SEQUENCE [LARGE SCALE GENOMIC DNA]</scope>
    <source>
        <strain evidence="16 17">I11</strain>
    </source>
</reference>
<feature type="domain" description="K+ potassium transporter C-terminal" evidence="15">
    <location>
        <begin position="500"/>
        <end position="655"/>
    </location>
</feature>
<dbReference type="PATRIC" id="fig|1097667.3.peg.2974"/>
<dbReference type="EMBL" id="AGUD01000239">
    <property type="protein sequence ID" value="EHN10165.1"/>
    <property type="molecule type" value="Genomic_DNA"/>
</dbReference>
<keyword evidence="17" id="KW-1185">Reference proteome</keyword>
<evidence type="ECO:0000256" key="3">
    <source>
        <dbReference type="ARBA" id="ARBA00022448"/>
    </source>
</evidence>
<feature type="domain" description="K+ potassium transporter integral membrane" evidence="14">
    <location>
        <begin position="33"/>
        <end position="486"/>
    </location>
</feature>
<feature type="transmembrane region" description="Helical" evidence="12">
    <location>
        <begin position="192"/>
        <end position="213"/>
    </location>
</feature>
<protein>
    <recommendedName>
        <fullName evidence="12">Probable potassium transport system protein Kup</fullName>
    </recommendedName>
</protein>
<dbReference type="HAMAP" id="MF_01522">
    <property type="entry name" value="Kup"/>
    <property type="match status" value="1"/>
</dbReference>
<comment type="subcellular location">
    <subcellularLocation>
        <location evidence="12">Cell membrane</location>
        <topology evidence="12">Multi-pass membrane protein</topology>
    </subcellularLocation>
    <subcellularLocation>
        <location evidence="1">Membrane</location>
        <topology evidence="1">Multi-pass membrane protein</topology>
    </subcellularLocation>
</comment>
<gene>
    <name evidence="12" type="primary">kup</name>
    <name evidence="16" type="ORF">PAI11_29990</name>
</gene>
<feature type="transmembrane region" description="Helical" evidence="12">
    <location>
        <begin position="71"/>
        <end position="91"/>
    </location>
</feature>
<dbReference type="GO" id="GO:0005886">
    <property type="term" value="C:plasma membrane"/>
    <property type="evidence" value="ECO:0007669"/>
    <property type="project" value="UniProtKB-SubCell"/>
</dbReference>
<keyword evidence="8 12" id="KW-0630">Potassium</keyword>
<keyword evidence="4 12" id="KW-1003">Cell membrane</keyword>
<dbReference type="OrthoDB" id="9805577at2"/>
<comment type="function">
    <text evidence="12">Transport of potassium into the cell. Likely operates as a K(+):H(+) symporter.</text>
</comment>
<evidence type="ECO:0000256" key="11">
    <source>
        <dbReference type="ARBA" id="ARBA00023136"/>
    </source>
</evidence>
<feature type="transmembrane region" description="Helical" evidence="12">
    <location>
        <begin position="28"/>
        <end position="51"/>
    </location>
</feature>
<accession>H0E842</accession>
<dbReference type="GO" id="GO:0015293">
    <property type="term" value="F:symporter activity"/>
    <property type="evidence" value="ECO:0007669"/>
    <property type="project" value="UniProtKB-UniRule"/>
</dbReference>
<evidence type="ECO:0000256" key="5">
    <source>
        <dbReference type="ARBA" id="ARBA00022538"/>
    </source>
</evidence>
<feature type="transmembrane region" description="Helical" evidence="12">
    <location>
        <begin position="361"/>
        <end position="382"/>
    </location>
</feature>
<dbReference type="InterPro" id="IPR023051">
    <property type="entry name" value="Kup"/>
</dbReference>
<feature type="transmembrane region" description="Helical" evidence="12">
    <location>
        <begin position="121"/>
        <end position="138"/>
    </location>
</feature>
<feature type="region of interest" description="Disordered" evidence="13">
    <location>
        <begin position="1"/>
        <end position="23"/>
    </location>
</feature>
<evidence type="ECO:0000256" key="7">
    <source>
        <dbReference type="ARBA" id="ARBA00022847"/>
    </source>
</evidence>
<proteinExistence type="inferred from homology"/>
<evidence type="ECO:0000256" key="9">
    <source>
        <dbReference type="ARBA" id="ARBA00022989"/>
    </source>
</evidence>
<keyword evidence="11 12" id="KW-0472">Membrane</keyword>
<keyword evidence="3 12" id="KW-0813">Transport</keyword>
<evidence type="ECO:0000256" key="4">
    <source>
        <dbReference type="ARBA" id="ARBA00022475"/>
    </source>
</evidence>
<evidence type="ECO:0000256" key="10">
    <source>
        <dbReference type="ARBA" id="ARBA00023065"/>
    </source>
</evidence>
<evidence type="ECO:0000313" key="16">
    <source>
        <dbReference type="EMBL" id="EHN10165.1"/>
    </source>
</evidence>
<evidence type="ECO:0000313" key="17">
    <source>
        <dbReference type="Proteomes" id="UP000005143"/>
    </source>
</evidence>
<dbReference type="Pfam" id="PF22776">
    <property type="entry name" value="K_trans_C"/>
    <property type="match status" value="1"/>
</dbReference>
<feature type="compositionally biased region" description="Low complexity" evidence="13">
    <location>
        <begin position="1"/>
        <end position="12"/>
    </location>
</feature>
<feature type="transmembrane region" description="Helical" evidence="12">
    <location>
        <begin position="233"/>
        <end position="257"/>
    </location>
</feature>
<dbReference type="PANTHER" id="PTHR30540:SF79">
    <property type="entry name" value="LOW AFFINITY POTASSIUM TRANSPORT SYSTEM PROTEIN KUP"/>
    <property type="match status" value="1"/>
</dbReference>
<evidence type="ECO:0000256" key="13">
    <source>
        <dbReference type="SAM" id="MobiDB-lite"/>
    </source>
</evidence>
<keyword evidence="6 12" id="KW-0812">Transmembrane</keyword>
<feature type="transmembrane region" description="Helical" evidence="12">
    <location>
        <begin position="419"/>
        <end position="437"/>
    </location>
</feature>
<dbReference type="InterPro" id="IPR003855">
    <property type="entry name" value="K+_transporter"/>
</dbReference>
<feature type="transmembrane region" description="Helical" evidence="12">
    <location>
        <begin position="311"/>
        <end position="340"/>
    </location>
</feature>
<keyword evidence="10 12" id="KW-0406">Ion transport</keyword>
<evidence type="ECO:0000256" key="2">
    <source>
        <dbReference type="ARBA" id="ARBA00007019"/>
    </source>
</evidence>
<dbReference type="GO" id="GO:0015079">
    <property type="term" value="F:potassium ion transmembrane transporter activity"/>
    <property type="evidence" value="ECO:0007669"/>
    <property type="project" value="UniProtKB-UniRule"/>
</dbReference>
<sequence length="655" mass="70174">MANPPAAAAAPRGPGPGHRPGHSAAGTAGMAALTLGALGVVFGDIGTSPLYALQTVFAADDHAIKPNEADVYGVLSLVVWSVTLIVSIKFVTFIMRADNDGEGGIMALVALIRRAGIQRRWVQLALVAAGLFGVSLFYGDGMITPAISVLSAVEGIEVAAPSLESVVLPFTLVVLTGLFAIQRHGTHVIGRLFGPVMVLWFAVLALSGAAQIAESPSILRALSPHYAVEFFTAHPGIAFISLGSVVLTVTGAEALYADMGHFGRPPIRRAWFAVVFPALALNYLGQGSLILQTPSAIDNPFYLLIPDWGRVPMVVLATMATLIASQAVISGAFSVTRQAVQLGFLPRLSIRHTSAREIGQVYVPVVNWGLFAAVVALVIGFGSSAKLATAYGIAVTGTLAIDSLLFLVIVRTLWRKPRWMVGVGVVVFLSVDLLFLAANTTKIAHGGWFPLTIGALVFVVLATWDKGRQQVTEARVRAEGPLQPFVDRLNAKRPPLPRLPGVAVYLNASRETTPLALRATVDHIRAVHDVVVIISIETTTTPHVPDRERLVVDELGYDYDGISHLTMRFGFQDTPDVPRALALARSTPPGLEVDFNPYHASYFLSQITIVPGRGRGMRRWRKLLFVALARNAASPVDYFHLPTERTVSMGSRIEL</sequence>
<dbReference type="InterPro" id="IPR053952">
    <property type="entry name" value="K_trans_C"/>
</dbReference>
<feature type="transmembrane region" description="Helical" evidence="12">
    <location>
        <begin position="443"/>
        <end position="464"/>
    </location>
</feature>
<feature type="transmembrane region" description="Helical" evidence="12">
    <location>
        <begin position="269"/>
        <end position="291"/>
    </location>
</feature>
<evidence type="ECO:0000259" key="14">
    <source>
        <dbReference type="Pfam" id="PF02705"/>
    </source>
</evidence>
<evidence type="ECO:0000256" key="8">
    <source>
        <dbReference type="ARBA" id="ARBA00022958"/>
    </source>
</evidence>
<dbReference type="PANTHER" id="PTHR30540">
    <property type="entry name" value="OSMOTIC STRESS POTASSIUM TRANSPORTER"/>
    <property type="match status" value="1"/>
</dbReference>
<organism evidence="16 17">
    <name type="scientific">Patulibacter medicamentivorans</name>
    <dbReference type="NCBI Taxonomy" id="1097667"/>
    <lineage>
        <taxon>Bacteria</taxon>
        <taxon>Bacillati</taxon>
        <taxon>Actinomycetota</taxon>
        <taxon>Thermoleophilia</taxon>
        <taxon>Solirubrobacterales</taxon>
        <taxon>Patulibacteraceae</taxon>
        <taxon>Patulibacter</taxon>
    </lineage>
</organism>
<keyword evidence="7 12" id="KW-0769">Symport</keyword>
<keyword evidence="9 12" id="KW-1133">Transmembrane helix</keyword>
<evidence type="ECO:0000256" key="12">
    <source>
        <dbReference type="HAMAP-Rule" id="MF_01522"/>
    </source>
</evidence>
<dbReference type="AlphaFoldDB" id="H0E842"/>
<dbReference type="InterPro" id="IPR053951">
    <property type="entry name" value="K_trans_N"/>
</dbReference>
<comment type="catalytic activity">
    <reaction evidence="12">
        <text>K(+)(in) + H(+)(in) = K(+)(out) + H(+)(out)</text>
        <dbReference type="Rhea" id="RHEA:28490"/>
        <dbReference type="ChEBI" id="CHEBI:15378"/>
        <dbReference type="ChEBI" id="CHEBI:29103"/>
    </reaction>
</comment>
<feature type="transmembrane region" description="Helical" evidence="12">
    <location>
        <begin position="158"/>
        <end position="180"/>
    </location>
</feature>
<feature type="transmembrane region" description="Helical" evidence="12">
    <location>
        <begin position="388"/>
        <end position="410"/>
    </location>
</feature>
<dbReference type="Proteomes" id="UP000005143">
    <property type="component" value="Unassembled WGS sequence"/>
</dbReference>
<dbReference type="Pfam" id="PF02705">
    <property type="entry name" value="K_trans"/>
    <property type="match status" value="1"/>
</dbReference>
<comment type="similarity">
    <text evidence="2 12">Belongs to the HAK/KUP transporter (TC 2.A.72) family.</text>
</comment>
<keyword evidence="5 12" id="KW-0633">Potassium transport</keyword>